<reference evidence="2 3" key="1">
    <citation type="submission" date="2019-04" db="EMBL/GenBank/DDBJ databases">
        <title>Chromosome genome assembly for Takifugu flavidus.</title>
        <authorList>
            <person name="Xiao S."/>
        </authorList>
    </citation>
    <scope>NUCLEOTIDE SEQUENCE [LARGE SCALE GENOMIC DNA]</scope>
    <source>
        <strain evidence="2">HTHZ2018</strain>
        <tissue evidence="2">Muscle</tissue>
    </source>
</reference>
<feature type="domain" description="Voltage-dependent calcium channel alpha-1 subunit IQ" evidence="1">
    <location>
        <begin position="13"/>
        <end position="46"/>
    </location>
</feature>
<sequence length="94" mass="10908">MKLLDQVIPPIGDDEVTVGKFYATFLIQDYYRKMKKRQEEYYGHRHTKKNATSEIQAGLRSIEVELVPELHRAISGDLFSDDEFDQATDEAVEE</sequence>
<dbReference type="Proteomes" id="UP000324091">
    <property type="component" value="Chromosome 16"/>
</dbReference>
<dbReference type="Pfam" id="PF08763">
    <property type="entry name" value="Ca_chan_IQ"/>
    <property type="match status" value="1"/>
</dbReference>
<evidence type="ECO:0000259" key="1">
    <source>
        <dbReference type="SMART" id="SM01062"/>
    </source>
</evidence>
<accession>A0A5C6NY84</accession>
<protein>
    <submittedName>
        <fullName evidence="2">Dihydropyridine-sensitive L-type skeletal muscle calcium channel subunit alpha-1</fullName>
    </submittedName>
</protein>
<dbReference type="AlphaFoldDB" id="A0A5C6NY84"/>
<dbReference type="EMBL" id="RHFK02000008">
    <property type="protein sequence ID" value="TWW71619.1"/>
    <property type="molecule type" value="Genomic_DNA"/>
</dbReference>
<dbReference type="InterPro" id="IPR014873">
    <property type="entry name" value="VDCC_a1su_IQ"/>
</dbReference>
<dbReference type="Gene3D" id="6.10.250.2180">
    <property type="match status" value="1"/>
</dbReference>
<comment type="caution">
    <text evidence="2">The sequence shown here is derived from an EMBL/GenBank/DDBJ whole genome shotgun (WGS) entry which is preliminary data.</text>
</comment>
<dbReference type="SMART" id="SM01062">
    <property type="entry name" value="Ca_chan_IQ"/>
    <property type="match status" value="1"/>
</dbReference>
<proteinExistence type="predicted"/>
<gene>
    <name evidence="2" type="ORF">D4764_16G0001160</name>
</gene>
<keyword evidence="3" id="KW-1185">Reference proteome</keyword>
<name>A0A5C6NY84_9TELE</name>
<organism evidence="2 3">
    <name type="scientific">Takifugu flavidus</name>
    <name type="common">sansaifugu</name>
    <dbReference type="NCBI Taxonomy" id="433684"/>
    <lineage>
        <taxon>Eukaryota</taxon>
        <taxon>Metazoa</taxon>
        <taxon>Chordata</taxon>
        <taxon>Craniata</taxon>
        <taxon>Vertebrata</taxon>
        <taxon>Euteleostomi</taxon>
        <taxon>Actinopterygii</taxon>
        <taxon>Neopterygii</taxon>
        <taxon>Teleostei</taxon>
        <taxon>Neoteleostei</taxon>
        <taxon>Acanthomorphata</taxon>
        <taxon>Eupercaria</taxon>
        <taxon>Tetraodontiformes</taxon>
        <taxon>Tetradontoidea</taxon>
        <taxon>Tetraodontidae</taxon>
        <taxon>Takifugu</taxon>
    </lineage>
</organism>
<evidence type="ECO:0000313" key="3">
    <source>
        <dbReference type="Proteomes" id="UP000324091"/>
    </source>
</evidence>
<evidence type="ECO:0000313" key="2">
    <source>
        <dbReference type="EMBL" id="TWW71619.1"/>
    </source>
</evidence>